<organism evidence="2 3">
    <name type="scientific">Cerrena zonata</name>
    <dbReference type="NCBI Taxonomy" id="2478898"/>
    <lineage>
        <taxon>Eukaryota</taxon>
        <taxon>Fungi</taxon>
        <taxon>Dikarya</taxon>
        <taxon>Basidiomycota</taxon>
        <taxon>Agaricomycotina</taxon>
        <taxon>Agaricomycetes</taxon>
        <taxon>Polyporales</taxon>
        <taxon>Cerrenaceae</taxon>
        <taxon>Cerrena</taxon>
    </lineage>
</organism>
<gene>
    <name evidence="2" type="ORF">QCA50_004857</name>
</gene>
<evidence type="ECO:0000313" key="2">
    <source>
        <dbReference type="EMBL" id="KAK7691458.1"/>
    </source>
</evidence>
<protein>
    <recommendedName>
        <fullName evidence="1">Heterokaryon incompatibility domain-containing protein</fullName>
    </recommendedName>
</protein>
<reference evidence="2 3" key="1">
    <citation type="submission" date="2022-09" db="EMBL/GenBank/DDBJ databases">
        <authorList>
            <person name="Palmer J.M."/>
        </authorList>
    </citation>
    <scope>NUCLEOTIDE SEQUENCE [LARGE SCALE GENOMIC DNA]</scope>
    <source>
        <strain evidence="2 3">DSM 7382</strain>
    </source>
</reference>
<dbReference type="Pfam" id="PF06985">
    <property type="entry name" value="HET"/>
    <property type="match status" value="1"/>
</dbReference>
<sequence length="352" mass="40373">MLDSVRLILAFLVRPLTNWVSQFRKSREIDEDLDRIYAVLNDLNAIPLAIGSLHSVEDVLTKVVAYTPTTKKYQDRWLTFNPALETIHTLLNTYRSNLEHATRIPDHRCFTPTQEEEKDLNIPEYFQEPLHQLCRQLASTTLLLKSSRHLRLWRKSLTFEDLQQCERVTSSCLETIQTCITPKVIYHEPLNTNEDHDAPLDIMKNATPQRYRLIDCLQLTKHQILSICEFTHFPHVRYSAVSYVWRGNAVPEGYKAAEFSVLGAEEADPIGIEVLNDTCMAALAKGATHVWIDRLCIMQTSKEVRINAPFHIAYCFSSRDMSLDIAIARADTFGDITRRVGRQNASTMVDVP</sequence>
<evidence type="ECO:0000259" key="1">
    <source>
        <dbReference type="Pfam" id="PF06985"/>
    </source>
</evidence>
<feature type="domain" description="Heterokaryon incompatibility" evidence="1">
    <location>
        <begin position="238"/>
        <end position="303"/>
    </location>
</feature>
<proteinExistence type="predicted"/>
<accession>A0AAW0GMN6</accession>
<name>A0AAW0GMN6_9APHY</name>
<dbReference type="InterPro" id="IPR010730">
    <property type="entry name" value="HET"/>
</dbReference>
<comment type="caution">
    <text evidence="2">The sequence shown here is derived from an EMBL/GenBank/DDBJ whole genome shotgun (WGS) entry which is preliminary data.</text>
</comment>
<evidence type="ECO:0000313" key="3">
    <source>
        <dbReference type="Proteomes" id="UP001385951"/>
    </source>
</evidence>
<dbReference type="Proteomes" id="UP001385951">
    <property type="component" value="Unassembled WGS sequence"/>
</dbReference>
<dbReference type="AlphaFoldDB" id="A0AAW0GMN6"/>
<dbReference type="EMBL" id="JASBNA010000005">
    <property type="protein sequence ID" value="KAK7691458.1"/>
    <property type="molecule type" value="Genomic_DNA"/>
</dbReference>
<keyword evidence="3" id="KW-1185">Reference proteome</keyword>